<keyword evidence="2" id="KW-1185">Reference proteome</keyword>
<proteinExistence type="predicted"/>
<organism evidence="1 2">
    <name type="scientific">Culex pipiens pipiens</name>
    <name type="common">Northern house mosquito</name>
    <dbReference type="NCBI Taxonomy" id="38569"/>
    <lineage>
        <taxon>Eukaryota</taxon>
        <taxon>Metazoa</taxon>
        <taxon>Ecdysozoa</taxon>
        <taxon>Arthropoda</taxon>
        <taxon>Hexapoda</taxon>
        <taxon>Insecta</taxon>
        <taxon>Pterygota</taxon>
        <taxon>Neoptera</taxon>
        <taxon>Endopterygota</taxon>
        <taxon>Diptera</taxon>
        <taxon>Nematocera</taxon>
        <taxon>Culicoidea</taxon>
        <taxon>Culicidae</taxon>
        <taxon>Culicinae</taxon>
        <taxon>Culicini</taxon>
        <taxon>Culex</taxon>
        <taxon>Culex</taxon>
    </lineage>
</organism>
<reference evidence="1 2" key="1">
    <citation type="submission" date="2024-05" db="EMBL/GenBank/DDBJ databases">
        <title>Culex pipiens pipiens assembly and annotation.</title>
        <authorList>
            <person name="Alout H."/>
            <person name="Durand T."/>
        </authorList>
    </citation>
    <scope>NUCLEOTIDE SEQUENCE [LARGE SCALE GENOMIC DNA]</scope>
    <source>
        <strain evidence="1">HA-2024</strain>
        <tissue evidence="1">Whole body</tissue>
    </source>
</reference>
<dbReference type="EMBL" id="JBEHCU010007608">
    <property type="protein sequence ID" value="KAL1394410.1"/>
    <property type="molecule type" value="Genomic_DNA"/>
</dbReference>
<accession>A0ABD1D485</accession>
<dbReference type="AlphaFoldDB" id="A0ABD1D485"/>
<evidence type="ECO:0000313" key="2">
    <source>
        <dbReference type="Proteomes" id="UP001562425"/>
    </source>
</evidence>
<comment type="caution">
    <text evidence="1">The sequence shown here is derived from an EMBL/GenBank/DDBJ whole genome shotgun (WGS) entry which is preliminary data.</text>
</comment>
<name>A0ABD1D485_CULPP</name>
<gene>
    <name evidence="1" type="ORF">pipiens_011982</name>
</gene>
<protein>
    <submittedName>
        <fullName evidence="1">Uncharacterized protein</fullName>
    </submittedName>
</protein>
<dbReference type="Proteomes" id="UP001562425">
    <property type="component" value="Unassembled WGS sequence"/>
</dbReference>
<sequence length="84" mass="9496">MNKRPLLAEKCSAAEKVFKNGSFNEPLNAHQARRGPSRNHSEIVTRCGTTIFSNFGNISTMDHLKLLALYLAEELHQRRTPTTE</sequence>
<evidence type="ECO:0000313" key="1">
    <source>
        <dbReference type="EMBL" id="KAL1394410.1"/>
    </source>
</evidence>